<dbReference type="STRING" id="1419482.SAMN05444266_106151"/>
<evidence type="ECO:0000313" key="1">
    <source>
        <dbReference type="EMBL" id="SHM03699.1"/>
    </source>
</evidence>
<sequence length="228" mass="25726">MQRLLYLISFVILFGACQKESLQAYSSTALVYFYEAVRYKTITDDSITYSFAVVPDSVLTDTIYLPLRIIGEASKTDRQVGCELIAAASTADPSTFEILPAIIPANSYTGTIPVKVNRAAVLKKTEMRLWIQIINSADFKTGVSDQLKYLIRLNDFLSKPSSWRDNLFGKYSNVKYDLIIKATGVVDYTGLDYISERNLLQECRNALYAYENDHGFLYDENGEPVVFP</sequence>
<dbReference type="InterPro" id="IPR032299">
    <property type="entry name" value="DUF4843"/>
</dbReference>
<protein>
    <recommendedName>
        <fullName evidence="3">DUF4843 domain-containing protein</fullName>
    </recommendedName>
</protein>
<dbReference type="PROSITE" id="PS51257">
    <property type="entry name" value="PROKAR_LIPOPROTEIN"/>
    <property type="match status" value="1"/>
</dbReference>
<name>A0A1M7FJ37_9BACT</name>
<gene>
    <name evidence="1" type="ORF">SAMN05444266_106151</name>
</gene>
<dbReference type="Pfam" id="PF16132">
    <property type="entry name" value="DUF4843"/>
    <property type="match status" value="1"/>
</dbReference>
<proteinExistence type="predicted"/>
<dbReference type="AlphaFoldDB" id="A0A1M7FJ37"/>
<accession>A0A1M7FJ37</accession>
<reference evidence="1 2" key="1">
    <citation type="submission" date="2016-11" db="EMBL/GenBank/DDBJ databases">
        <authorList>
            <person name="Jaros S."/>
            <person name="Januszkiewicz K."/>
            <person name="Wedrychowicz H."/>
        </authorList>
    </citation>
    <scope>NUCLEOTIDE SEQUENCE [LARGE SCALE GENOMIC DNA]</scope>
    <source>
        <strain evidence="1 2">DSM 27406</strain>
    </source>
</reference>
<keyword evidence="2" id="KW-1185">Reference proteome</keyword>
<evidence type="ECO:0008006" key="3">
    <source>
        <dbReference type="Google" id="ProtNLM"/>
    </source>
</evidence>
<dbReference type="RefSeq" id="WP_073083109.1">
    <property type="nucleotide sequence ID" value="NZ_FRBL01000006.1"/>
</dbReference>
<evidence type="ECO:0000313" key="2">
    <source>
        <dbReference type="Proteomes" id="UP000184420"/>
    </source>
</evidence>
<organism evidence="1 2">
    <name type="scientific">Chitinophaga jiangningensis</name>
    <dbReference type="NCBI Taxonomy" id="1419482"/>
    <lineage>
        <taxon>Bacteria</taxon>
        <taxon>Pseudomonadati</taxon>
        <taxon>Bacteroidota</taxon>
        <taxon>Chitinophagia</taxon>
        <taxon>Chitinophagales</taxon>
        <taxon>Chitinophagaceae</taxon>
        <taxon>Chitinophaga</taxon>
    </lineage>
</organism>
<dbReference type="EMBL" id="FRBL01000006">
    <property type="protein sequence ID" value="SHM03699.1"/>
    <property type="molecule type" value="Genomic_DNA"/>
</dbReference>
<dbReference type="Proteomes" id="UP000184420">
    <property type="component" value="Unassembled WGS sequence"/>
</dbReference>